<dbReference type="GO" id="GO:0046872">
    <property type="term" value="F:metal ion binding"/>
    <property type="evidence" value="ECO:0007669"/>
    <property type="project" value="UniProtKB-KW"/>
</dbReference>
<feature type="compositionally biased region" description="Polar residues" evidence="4">
    <location>
        <begin position="180"/>
        <end position="201"/>
    </location>
</feature>
<dbReference type="CDD" id="cd17214">
    <property type="entry name" value="RA_CYR1_like"/>
    <property type="match status" value="1"/>
</dbReference>
<dbReference type="GO" id="GO:0009190">
    <property type="term" value="P:cyclic nucleotide biosynthetic process"/>
    <property type="evidence" value="ECO:0007669"/>
    <property type="project" value="InterPro"/>
</dbReference>
<keyword evidence="1" id="KW-0433">Leucine-rich repeat</keyword>
<dbReference type="OrthoDB" id="2021138at2759"/>
<dbReference type="InterPro" id="IPR050216">
    <property type="entry name" value="LRR_domain-containing"/>
</dbReference>
<feature type="domain" description="PPM-type phosphatase" evidence="6">
    <location>
        <begin position="943"/>
        <end position="1181"/>
    </location>
</feature>
<evidence type="ECO:0000256" key="4">
    <source>
        <dbReference type="SAM" id="MobiDB-lite"/>
    </source>
</evidence>
<feature type="compositionally biased region" description="Basic residues" evidence="4">
    <location>
        <begin position="135"/>
        <end position="147"/>
    </location>
</feature>
<organism evidence="7">
    <name type="scientific">Cyberlindnera fabianii</name>
    <name type="common">Yeast</name>
    <name type="synonym">Hansenula fabianii</name>
    <dbReference type="NCBI Taxonomy" id="36022"/>
    <lineage>
        <taxon>Eukaryota</taxon>
        <taxon>Fungi</taxon>
        <taxon>Dikarya</taxon>
        <taxon>Ascomycota</taxon>
        <taxon>Saccharomycotina</taxon>
        <taxon>Saccharomycetes</taxon>
        <taxon>Phaffomycetales</taxon>
        <taxon>Phaffomycetaceae</taxon>
        <taxon>Cyberlindnera</taxon>
    </lineage>
</organism>
<dbReference type="InterPro" id="IPR029787">
    <property type="entry name" value="Nucleotide_cyclase"/>
</dbReference>
<feature type="region of interest" description="Disordered" evidence="4">
    <location>
        <begin position="129"/>
        <end position="201"/>
    </location>
</feature>
<dbReference type="EMBL" id="LK052886">
    <property type="protein sequence ID" value="CDR37791.1"/>
    <property type="molecule type" value="Genomic_DNA"/>
</dbReference>
<dbReference type="PROSITE" id="PS51450">
    <property type="entry name" value="LRR"/>
    <property type="match status" value="10"/>
</dbReference>
<feature type="compositionally biased region" description="Polar residues" evidence="4">
    <location>
        <begin position="51"/>
        <end position="85"/>
    </location>
</feature>
<sequence>MSNFNSGYFLHQRNNRSEGSPSTEGEVSPLTSRKVSLVDPSSSGDKPGGTRTPSLQSSPEAETPQVEGNSVSPQSEPTRTNRLSSVPFSYKGFHHASVPNPIPPFHHPVKPKNKTSLFGKFINSIRDEKRGSKAEHHHHHHLHHHHHQSPDPSVEPSTKTSFSKPLTQPSHASNIRDHNTISGNSLEVPQSSQLPSSQAMRHNPSFASIRTSVSAAGNDNSVVTLDMNDLDMDDIIAEDPSKEYLPSPKAKESWAAPESWDVKEDKKDQKSIDGDEDYVVRRTYTHMSHDTTDLKAHENRQYHIRIHAEDDDFASTLKRPYGETVDELLRFLKGRYQLSGDYKLSLRVGKVTKKLESFQKPVKIQTNLLLLSGYNDDDKLEEIGRFDLSYLFKFILHHDVLKQLSPAEEENISRDLVHVNLKSKDLQKIPALCYSSKVQSLDVSNNGDITLPSDFFQTADSQLSSLRMVNIRTKVFPPNIVYARELVSLDLKRNFIQSIPNNLHMLRNLSILNLSCNRLTDLPKLPSNLKILDLSSNEFEVYPESINKLTSLLQLDLSYNKLKRLPESINNLKSLKKMNISSNYLTHVDINMHSLRTLNLRYNDIFEIHLQGNNLENLYLTHNNISNISDPLPGLRLLDLQQNPITQLNIQSPNLASLNLCKAKLTSLPGFILTLSKLEKLELSKNALRELPDISSLANLRELSMYSNNLEILPDLSALSKLKFLDLHDNNLKSIYDFSVVEDVNLSSNLISEFPDPTDDKTHILRASDNQLDENSFYAIRALKHLRTLDLSYNKLIDIPNNTLGSLVHLEELYMSGNALSSLPDDFDQLTQLRLLTLNGNRFRTLPSDMSNLSNAEVIDVGSNDLKYNTSNSKYEWNWKNNRNLRYLNLSGNKKLEITEDLNLPRLKMLGLMDLTITTQSIPDESMHMRVRTTPTQLAQDLSYGIAETIQGHILARDSVYQKIDGGVLIGIFDGLNGGKISHIIRENFHKVFETELKKDTVTTALRSTFLQLNGIIHHSDLSYEDALVGSSVTVVYLKEKRVYTANIGDTMVMLAKPDGSFTFLTTHHQPSSPVEFDRVRTSGGFVSPNDKVDGVSKVSRAAGFTDLLPHVHTGPDITETTINDDVIVIGTKELFDYLPTKTIGDIVRESDNPMSTAERLRDYAMSYGCTSKVLASVISRKKAKKMSFPVSRQLVEDSNLRRLKPEIRPPVGELAMVFTDIKNSTLLWENYPLAMRSAIRTHNDIMRRQLHIVGGYEVKTEGDAFMVSFPTVTSAMVWCFNVQQQLLLEDWPAEILQSEEGCELKDPNGTVIYKGLSVRMGIHWGTPVCEPDIITRRMDYFGPMVNKTARVCAVADGGEITLTLDCLNEFRRIEKAWKDCRNGIPIEQAFGNGEMSSVLESEFTILKNIGWTTEFMGKVQLKGLETEEEITLVLPKQLETRLQFQRKPDLTSEDIHGIRDIALRLDRILCKLNGNPLHISNVKGSEHVEKQLLEVFISRIEHTVALLLLREQTVGLFDETKDLFALVKELSDAYKGRRA</sequence>
<dbReference type="SMART" id="SM00369">
    <property type="entry name" value="LRR_TYP"/>
    <property type="match status" value="10"/>
</dbReference>
<dbReference type="Gene3D" id="3.80.10.10">
    <property type="entry name" value="Ribonuclease Inhibitor"/>
    <property type="match status" value="4"/>
</dbReference>
<gene>
    <name evidence="7" type="ORF">CYFA0S_01e17282g</name>
</gene>
<dbReference type="InterPro" id="IPR001054">
    <property type="entry name" value="A/G_cyclase"/>
</dbReference>
<dbReference type="PANTHER" id="PTHR48051">
    <property type="match status" value="1"/>
</dbReference>
<dbReference type="SUPFAM" id="SSF52058">
    <property type="entry name" value="L domain-like"/>
    <property type="match status" value="2"/>
</dbReference>
<dbReference type="Gene3D" id="3.30.70.1230">
    <property type="entry name" value="Nucleotide cyclase"/>
    <property type="match status" value="1"/>
</dbReference>
<evidence type="ECO:0000256" key="3">
    <source>
        <dbReference type="ARBA" id="ARBA00022737"/>
    </source>
</evidence>
<dbReference type="Gene3D" id="3.60.40.10">
    <property type="entry name" value="PPM-type phosphatase domain"/>
    <property type="match status" value="1"/>
</dbReference>
<dbReference type="VEuPathDB" id="FungiDB:BON22_1616"/>
<dbReference type="PROSITE" id="PS51746">
    <property type="entry name" value="PPM_2"/>
    <property type="match status" value="1"/>
</dbReference>
<keyword evidence="2" id="KW-0479">Metal-binding</keyword>
<dbReference type="InterPro" id="IPR036457">
    <property type="entry name" value="PPM-type-like_dom_sf"/>
</dbReference>
<dbReference type="SMART" id="SM00364">
    <property type="entry name" value="LRR_BAC"/>
    <property type="match status" value="10"/>
</dbReference>
<proteinExistence type="predicted"/>
<dbReference type="PROSITE" id="PS50125">
    <property type="entry name" value="GUANYLATE_CYCLASE_2"/>
    <property type="match status" value="1"/>
</dbReference>
<dbReference type="PANTHER" id="PTHR48051:SF1">
    <property type="entry name" value="RAS SUPPRESSOR PROTEIN 1"/>
    <property type="match status" value="1"/>
</dbReference>
<dbReference type="PRINTS" id="PR00019">
    <property type="entry name" value="LEURICHRPT"/>
</dbReference>
<dbReference type="Pfam" id="PF23010">
    <property type="entry name" value="RA_3"/>
    <property type="match status" value="1"/>
</dbReference>
<dbReference type="CDD" id="cd00143">
    <property type="entry name" value="PP2Cc"/>
    <property type="match status" value="1"/>
</dbReference>
<dbReference type="SMART" id="SM00332">
    <property type="entry name" value="PP2Cc"/>
    <property type="match status" value="1"/>
</dbReference>
<protein>
    <submittedName>
        <fullName evidence="7">CYFA0S01e17282g1_1</fullName>
    </submittedName>
</protein>
<dbReference type="GO" id="GO:0035556">
    <property type="term" value="P:intracellular signal transduction"/>
    <property type="evidence" value="ECO:0007669"/>
    <property type="project" value="InterPro"/>
</dbReference>
<keyword evidence="3" id="KW-0677">Repeat</keyword>
<dbReference type="SMART" id="SM00044">
    <property type="entry name" value="CYCc"/>
    <property type="match status" value="1"/>
</dbReference>
<feature type="domain" description="Guanylate cyclase" evidence="5">
    <location>
        <begin position="1216"/>
        <end position="1353"/>
    </location>
</feature>
<evidence type="ECO:0000256" key="2">
    <source>
        <dbReference type="ARBA" id="ARBA00022723"/>
    </source>
</evidence>
<dbReference type="Pfam" id="PF00481">
    <property type="entry name" value="PP2C"/>
    <property type="match status" value="1"/>
</dbReference>
<dbReference type="InterPro" id="IPR055071">
    <property type="entry name" value="RA_PHLPP-like"/>
</dbReference>
<evidence type="ECO:0000259" key="5">
    <source>
        <dbReference type="PROSITE" id="PS50125"/>
    </source>
</evidence>
<dbReference type="InterPro" id="IPR032675">
    <property type="entry name" value="LRR_dom_sf"/>
</dbReference>
<dbReference type="InterPro" id="IPR001932">
    <property type="entry name" value="PPM-type_phosphatase-like_dom"/>
</dbReference>
<evidence type="ECO:0000313" key="7">
    <source>
        <dbReference type="EMBL" id="CDR37791.1"/>
    </source>
</evidence>
<dbReference type="Pfam" id="PF00211">
    <property type="entry name" value="Guanylate_cyc"/>
    <property type="match status" value="1"/>
</dbReference>
<feature type="compositionally biased region" description="Polar residues" evidence="4">
    <location>
        <begin position="17"/>
        <end position="44"/>
    </location>
</feature>
<dbReference type="SUPFAM" id="SSF81606">
    <property type="entry name" value="PP2C-like"/>
    <property type="match status" value="1"/>
</dbReference>
<dbReference type="InterPro" id="IPR001611">
    <property type="entry name" value="Leu-rich_rpt"/>
</dbReference>
<accession>A0A061AKW5</accession>
<dbReference type="SUPFAM" id="SSF55073">
    <property type="entry name" value="Nucleotide cyclase"/>
    <property type="match status" value="1"/>
</dbReference>
<dbReference type="SMART" id="SM00365">
    <property type="entry name" value="LRR_SD22"/>
    <property type="match status" value="9"/>
</dbReference>
<feature type="region of interest" description="Disordered" evidence="4">
    <location>
        <begin position="1"/>
        <end position="85"/>
    </location>
</feature>
<dbReference type="PhylomeDB" id="A0A061AKW5"/>
<name>A0A061AKW5_CYBFA</name>
<dbReference type="Pfam" id="PF13855">
    <property type="entry name" value="LRR_8"/>
    <property type="match status" value="1"/>
</dbReference>
<dbReference type="GO" id="GO:0005737">
    <property type="term" value="C:cytoplasm"/>
    <property type="evidence" value="ECO:0007669"/>
    <property type="project" value="TreeGrafter"/>
</dbReference>
<evidence type="ECO:0000256" key="1">
    <source>
        <dbReference type="ARBA" id="ARBA00022614"/>
    </source>
</evidence>
<dbReference type="InterPro" id="IPR003591">
    <property type="entry name" value="Leu-rich_rpt_typical-subtyp"/>
</dbReference>
<reference evidence="7" key="1">
    <citation type="journal article" date="2014" name="Genome Announc.">
        <title>Genome sequence of the yeast Cyberlindnera fabianii (Hansenula fabianii).</title>
        <authorList>
            <person name="Freel K.C."/>
            <person name="Sarilar V."/>
            <person name="Neuveglise C."/>
            <person name="Devillers H."/>
            <person name="Friedrich A."/>
            <person name="Schacherer J."/>
        </authorList>
    </citation>
    <scope>NUCLEOTIDE SEQUENCE</scope>
    <source>
        <strain evidence="7">YJS4271</strain>
    </source>
</reference>
<evidence type="ECO:0000259" key="6">
    <source>
        <dbReference type="PROSITE" id="PS51746"/>
    </source>
</evidence>
<feature type="region of interest" description="Disordered" evidence="4">
    <location>
        <begin position="240"/>
        <end position="268"/>
    </location>
</feature>
<dbReference type="CDD" id="cd07302">
    <property type="entry name" value="CHD"/>
    <property type="match status" value="1"/>
</dbReference>
<feature type="compositionally biased region" description="Polar residues" evidence="4">
    <location>
        <begin position="155"/>
        <end position="173"/>
    </location>
</feature>